<dbReference type="InterPro" id="IPR029154">
    <property type="entry name" value="HIBADH-like_NADP-bd"/>
</dbReference>
<dbReference type="InterPro" id="IPR006115">
    <property type="entry name" value="6PGDH_NADP-bd"/>
</dbReference>
<dbReference type="Pfam" id="PF14833">
    <property type="entry name" value="NAD_binding_11"/>
    <property type="match status" value="1"/>
</dbReference>
<evidence type="ECO:0000256" key="2">
    <source>
        <dbReference type="ARBA" id="ARBA00023027"/>
    </source>
</evidence>
<dbReference type="PANTHER" id="PTHR22981">
    <property type="entry name" value="3-HYDROXYISOBUTYRATE DEHYDROGENASE-RELATED"/>
    <property type="match status" value="1"/>
</dbReference>
<dbReference type="InterPro" id="IPR015815">
    <property type="entry name" value="HIBADH-related"/>
</dbReference>
<dbReference type="OrthoDB" id="21615at2759"/>
<keyword evidence="2" id="KW-0520">NAD</keyword>
<dbReference type="GO" id="GO:0051287">
    <property type="term" value="F:NAD binding"/>
    <property type="evidence" value="ECO:0007669"/>
    <property type="project" value="InterPro"/>
</dbReference>
<feature type="active site" evidence="3">
    <location>
        <position position="191"/>
    </location>
</feature>
<feature type="compositionally biased region" description="Polar residues" evidence="4">
    <location>
        <begin position="232"/>
        <end position="241"/>
    </location>
</feature>
<dbReference type="Pfam" id="PF03446">
    <property type="entry name" value="NAD_binding_2"/>
    <property type="match status" value="1"/>
</dbReference>
<feature type="domain" description="6-phosphogluconate dehydrogenase NADP-binding" evidence="5">
    <location>
        <begin position="9"/>
        <end position="181"/>
    </location>
</feature>
<proteinExistence type="predicted"/>
<feature type="region of interest" description="Disordered" evidence="4">
    <location>
        <begin position="232"/>
        <end position="253"/>
    </location>
</feature>
<gene>
    <name evidence="7" type="ORF">NA57DRAFT_64795</name>
</gene>
<dbReference type="Gene3D" id="1.10.1040.10">
    <property type="entry name" value="N-(1-d-carboxylethyl)-l-norvaline Dehydrogenase, domain 2"/>
    <property type="match status" value="1"/>
</dbReference>
<organism evidence="7 8">
    <name type="scientific">Rhizodiscina lignyota</name>
    <dbReference type="NCBI Taxonomy" id="1504668"/>
    <lineage>
        <taxon>Eukaryota</taxon>
        <taxon>Fungi</taxon>
        <taxon>Dikarya</taxon>
        <taxon>Ascomycota</taxon>
        <taxon>Pezizomycotina</taxon>
        <taxon>Dothideomycetes</taxon>
        <taxon>Pleosporomycetidae</taxon>
        <taxon>Aulographales</taxon>
        <taxon>Rhizodiscinaceae</taxon>
        <taxon>Rhizodiscina</taxon>
    </lineage>
</organism>
<keyword evidence="8" id="KW-1185">Reference proteome</keyword>
<dbReference type="GO" id="GO:0050661">
    <property type="term" value="F:NADP binding"/>
    <property type="evidence" value="ECO:0007669"/>
    <property type="project" value="InterPro"/>
</dbReference>
<dbReference type="SUPFAM" id="SSF51735">
    <property type="entry name" value="NAD(P)-binding Rossmann-fold domains"/>
    <property type="match status" value="1"/>
</dbReference>
<sequence length="323" mass="34257">MALVTLPTDIGFVGLGNMGLPMFSNLTRKLPSSSTVHFYDVSSETMEKSLKESGAACRLNPCSNAREVAEKSDFLISIVPEGQHVRAVYLTPETGVLAASDLSGKILVDSSTIDTATSLQVGEETQKRHPKAFFYDGPVSGGVSGAAQGTLTIMLGCPTTDTHLPLLSAVFLLMASNVVPCGGPSLGLTAKLCNNYLSLTISLANAEMYNMAIKSGMDPRLLQSILKISTGSSRNNEQQNPVPGLSPGTPASKGYKGGFKIEYVKKDMGLAIEAAKRVGAKICIGPSVRESYMEAAEDPRCAGLDAKVVYRWLGGDEEWAEKL</sequence>
<dbReference type="AlphaFoldDB" id="A0A9P4ILR0"/>
<evidence type="ECO:0000256" key="1">
    <source>
        <dbReference type="ARBA" id="ARBA00023002"/>
    </source>
</evidence>
<dbReference type="EMBL" id="ML978123">
    <property type="protein sequence ID" value="KAF2102258.1"/>
    <property type="molecule type" value="Genomic_DNA"/>
</dbReference>
<comment type="caution">
    <text evidence="7">The sequence shown here is derived from an EMBL/GenBank/DDBJ whole genome shotgun (WGS) entry which is preliminary data.</text>
</comment>
<dbReference type="PIRSF" id="PIRSF000103">
    <property type="entry name" value="HIBADH"/>
    <property type="match status" value="1"/>
</dbReference>
<evidence type="ECO:0008006" key="9">
    <source>
        <dbReference type="Google" id="ProtNLM"/>
    </source>
</evidence>
<dbReference type="InterPro" id="IPR013328">
    <property type="entry name" value="6PGD_dom2"/>
</dbReference>
<evidence type="ECO:0000313" key="8">
    <source>
        <dbReference type="Proteomes" id="UP000799772"/>
    </source>
</evidence>
<dbReference type="Proteomes" id="UP000799772">
    <property type="component" value="Unassembled WGS sequence"/>
</dbReference>
<dbReference type="GO" id="GO:0008442">
    <property type="term" value="F:3-hydroxyisobutyrate dehydrogenase activity"/>
    <property type="evidence" value="ECO:0007669"/>
    <property type="project" value="TreeGrafter"/>
</dbReference>
<evidence type="ECO:0000313" key="7">
    <source>
        <dbReference type="EMBL" id="KAF2102258.1"/>
    </source>
</evidence>
<dbReference type="PANTHER" id="PTHR22981:SF81">
    <property type="entry name" value="DEHYDROGENASE, PUTATIVE-RELATED"/>
    <property type="match status" value="1"/>
</dbReference>
<feature type="domain" description="3-hydroxyisobutyrate dehydrogenase-like NAD-binding" evidence="6">
    <location>
        <begin position="187"/>
        <end position="307"/>
    </location>
</feature>
<protein>
    <recommendedName>
        <fullName evidence="9">3-hydroxyisobutyrate dehydrogenase</fullName>
    </recommendedName>
</protein>
<dbReference type="InterPro" id="IPR036291">
    <property type="entry name" value="NAD(P)-bd_dom_sf"/>
</dbReference>
<dbReference type="InterPro" id="IPR008927">
    <property type="entry name" value="6-PGluconate_DH-like_C_sf"/>
</dbReference>
<accession>A0A9P4ILR0</accession>
<evidence type="ECO:0000256" key="4">
    <source>
        <dbReference type="SAM" id="MobiDB-lite"/>
    </source>
</evidence>
<evidence type="ECO:0000256" key="3">
    <source>
        <dbReference type="PIRSR" id="PIRSR000103-1"/>
    </source>
</evidence>
<reference evidence="7" key="1">
    <citation type="journal article" date="2020" name="Stud. Mycol.">
        <title>101 Dothideomycetes genomes: a test case for predicting lifestyles and emergence of pathogens.</title>
        <authorList>
            <person name="Haridas S."/>
            <person name="Albert R."/>
            <person name="Binder M."/>
            <person name="Bloem J."/>
            <person name="Labutti K."/>
            <person name="Salamov A."/>
            <person name="Andreopoulos B."/>
            <person name="Baker S."/>
            <person name="Barry K."/>
            <person name="Bills G."/>
            <person name="Bluhm B."/>
            <person name="Cannon C."/>
            <person name="Castanera R."/>
            <person name="Culley D."/>
            <person name="Daum C."/>
            <person name="Ezra D."/>
            <person name="Gonzalez J."/>
            <person name="Henrissat B."/>
            <person name="Kuo A."/>
            <person name="Liang C."/>
            <person name="Lipzen A."/>
            <person name="Lutzoni F."/>
            <person name="Magnuson J."/>
            <person name="Mondo S."/>
            <person name="Nolan M."/>
            <person name="Ohm R."/>
            <person name="Pangilinan J."/>
            <person name="Park H.-J."/>
            <person name="Ramirez L."/>
            <person name="Alfaro M."/>
            <person name="Sun H."/>
            <person name="Tritt A."/>
            <person name="Yoshinaga Y."/>
            <person name="Zwiers L.-H."/>
            <person name="Turgeon B."/>
            <person name="Goodwin S."/>
            <person name="Spatafora J."/>
            <person name="Crous P."/>
            <person name="Grigoriev I."/>
        </authorList>
    </citation>
    <scope>NUCLEOTIDE SEQUENCE</scope>
    <source>
        <strain evidence="7">CBS 133067</strain>
    </source>
</reference>
<name>A0A9P4ILR0_9PEZI</name>
<keyword evidence="1" id="KW-0560">Oxidoreductase</keyword>
<dbReference type="Gene3D" id="3.40.50.720">
    <property type="entry name" value="NAD(P)-binding Rossmann-like Domain"/>
    <property type="match status" value="1"/>
</dbReference>
<dbReference type="SUPFAM" id="SSF48179">
    <property type="entry name" value="6-phosphogluconate dehydrogenase C-terminal domain-like"/>
    <property type="match status" value="1"/>
</dbReference>
<evidence type="ECO:0000259" key="6">
    <source>
        <dbReference type="Pfam" id="PF14833"/>
    </source>
</evidence>
<evidence type="ECO:0000259" key="5">
    <source>
        <dbReference type="Pfam" id="PF03446"/>
    </source>
</evidence>
<dbReference type="GO" id="GO:0005739">
    <property type="term" value="C:mitochondrion"/>
    <property type="evidence" value="ECO:0007669"/>
    <property type="project" value="TreeGrafter"/>
</dbReference>
<dbReference type="GO" id="GO:0006574">
    <property type="term" value="P:L-valine catabolic process"/>
    <property type="evidence" value="ECO:0007669"/>
    <property type="project" value="TreeGrafter"/>
</dbReference>